<organism evidence="11">
    <name type="scientific">Candidatus Atribacter allofermentans</name>
    <dbReference type="NCBI Taxonomy" id="1852833"/>
    <lineage>
        <taxon>Bacteria</taxon>
        <taxon>Pseudomonadati</taxon>
        <taxon>Atribacterota</taxon>
        <taxon>Atribacteria</taxon>
        <taxon>Atribacterales</taxon>
        <taxon>Atribacteraceae</taxon>
        <taxon>Atribacter</taxon>
    </lineage>
</organism>
<evidence type="ECO:0000313" key="11">
    <source>
        <dbReference type="EMBL" id="OQA61251.1"/>
    </source>
</evidence>
<dbReference type="FunFam" id="3.65.10.10:FF:000005">
    <property type="entry name" value="3-phosphoshikimate 1-carboxyvinyltransferase"/>
    <property type="match status" value="1"/>
</dbReference>
<evidence type="ECO:0000256" key="7">
    <source>
        <dbReference type="ARBA" id="ARBA00023141"/>
    </source>
</evidence>
<feature type="binding site" evidence="9">
    <location>
        <position position="350"/>
    </location>
    <ligand>
        <name>phosphoenolpyruvate</name>
        <dbReference type="ChEBI" id="CHEBI:58702"/>
    </ligand>
</feature>
<dbReference type="GO" id="GO:0003866">
    <property type="term" value="F:3-phosphoshikimate 1-carboxyvinyltransferase activity"/>
    <property type="evidence" value="ECO:0007669"/>
    <property type="project" value="UniProtKB-UniRule"/>
</dbReference>
<evidence type="ECO:0000256" key="6">
    <source>
        <dbReference type="ARBA" id="ARBA00022679"/>
    </source>
</evidence>
<dbReference type="CDD" id="cd01556">
    <property type="entry name" value="EPSP_synthase"/>
    <property type="match status" value="1"/>
</dbReference>
<keyword evidence="6 9" id="KW-0808">Transferase</keyword>
<dbReference type="InterPro" id="IPR036968">
    <property type="entry name" value="Enolpyruvate_Tfrase_sf"/>
</dbReference>
<feature type="binding site" evidence="9">
    <location>
        <position position="23"/>
    </location>
    <ligand>
        <name>3-phosphoshikimate</name>
        <dbReference type="ChEBI" id="CHEBI:145989"/>
    </ligand>
</feature>
<dbReference type="PROSITE" id="PS00885">
    <property type="entry name" value="EPSP_SYNTHASE_2"/>
    <property type="match status" value="1"/>
</dbReference>
<feature type="binding site" evidence="9">
    <location>
        <position position="173"/>
    </location>
    <ligand>
        <name>phosphoenolpyruvate</name>
        <dbReference type="ChEBI" id="CHEBI:58702"/>
    </ligand>
</feature>
<accession>A0A1V5T4B7</accession>
<comment type="subunit">
    <text evidence="9">Monomer.</text>
</comment>
<dbReference type="InterPro" id="IPR023193">
    <property type="entry name" value="EPSP_synthase_CS"/>
</dbReference>
<dbReference type="NCBIfam" id="TIGR01356">
    <property type="entry name" value="aroA"/>
    <property type="match status" value="1"/>
</dbReference>
<proteinExistence type="inferred from homology"/>
<dbReference type="GO" id="GO:0008652">
    <property type="term" value="P:amino acid biosynthetic process"/>
    <property type="evidence" value="ECO:0007669"/>
    <property type="project" value="UniProtKB-KW"/>
</dbReference>
<dbReference type="GO" id="GO:0009073">
    <property type="term" value="P:aromatic amino acid family biosynthetic process"/>
    <property type="evidence" value="ECO:0007669"/>
    <property type="project" value="UniProtKB-KW"/>
</dbReference>
<dbReference type="Gene3D" id="3.65.10.10">
    <property type="entry name" value="Enolpyruvate transferase domain"/>
    <property type="match status" value="2"/>
</dbReference>
<feature type="binding site" evidence="9">
    <location>
        <position position="97"/>
    </location>
    <ligand>
        <name>phosphoenolpyruvate</name>
        <dbReference type="ChEBI" id="CHEBI:58702"/>
    </ligand>
</feature>
<feature type="binding site" evidence="9">
    <location>
        <position position="171"/>
    </location>
    <ligand>
        <name>3-phosphoshikimate</name>
        <dbReference type="ChEBI" id="CHEBI:145989"/>
    </ligand>
</feature>
<dbReference type="Proteomes" id="UP000485569">
    <property type="component" value="Unassembled WGS sequence"/>
</dbReference>
<dbReference type="GO" id="GO:0009423">
    <property type="term" value="P:chorismate biosynthetic process"/>
    <property type="evidence" value="ECO:0007669"/>
    <property type="project" value="UniProtKB-UniRule"/>
</dbReference>
<keyword evidence="7 9" id="KW-0057">Aromatic amino acid biosynthesis</keyword>
<dbReference type="InterPro" id="IPR006264">
    <property type="entry name" value="EPSP_synthase"/>
</dbReference>
<evidence type="ECO:0000256" key="1">
    <source>
        <dbReference type="ARBA" id="ARBA00002174"/>
    </source>
</evidence>
<dbReference type="SUPFAM" id="SSF55205">
    <property type="entry name" value="EPT/RTPC-like"/>
    <property type="match status" value="1"/>
</dbReference>
<sequence length="452" mass="49392">MGKVRIIPVSVKLSGDIFCPPDKSFSHRAAMIGALSSGETIIQNFSFCQDTWSTLHCLELLGVKVQALPNQGMVRISSSGKESLSEPSDVLDVGNSGTTLRLITGIIAGIQGLSILTGDQSIRRRPMKRIIDPLRKTGAVIGGRDRDQYAPLYIIGKKPLQAFHHTLEIPSAQVKSCLLFAALWGDNPSFIKEPILSRNHTENMLQAVGGDIRKQNEVIQVYPGKEFVARPFHLPGDISSAAFLIAVTLLISGSHLIIRNLGLNPTRTGMLDCLQKTGAKINPFDVREEWGERQGHIAIEHSVLNSFEIGQEEIPSLIDEIPILSVLATQAHGRSIIRGAGELRVKESDRLHAISKNLIDLGAQIDETEDGLIISGPVRLKGGKVKSYGDHRIAMSMVIAGLIADAPVEIEDIECISISYPNFFQDLQKIGYGGFQFLTDTSFNNAYNREEA</sequence>
<evidence type="ECO:0000256" key="5">
    <source>
        <dbReference type="ARBA" id="ARBA00022605"/>
    </source>
</evidence>
<dbReference type="InterPro" id="IPR013792">
    <property type="entry name" value="RNA3'P_cycl/enolpyr_Trfase_a/b"/>
</dbReference>
<evidence type="ECO:0000256" key="4">
    <source>
        <dbReference type="ARBA" id="ARBA00022490"/>
    </source>
</evidence>
<feature type="binding site" evidence="9">
    <location>
        <position position="392"/>
    </location>
    <ligand>
        <name>phosphoenolpyruvate</name>
        <dbReference type="ChEBI" id="CHEBI:58702"/>
    </ligand>
</feature>
<feature type="binding site" evidence="9">
    <location>
        <position position="173"/>
    </location>
    <ligand>
        <name>3-phosphoshikimate</name>
        <dbReference type="ChEBI" id="CHEBI:145989"/>
    </ligand>
</feature>
<comment type="subcellular location">
    <subcellularLocation>
        <location evidence="9">Cytoplasm</location>
    </subcellularLocation>
</comment>
<name>A0A1V5T4B7_9BACT</name>
<evidence type="ECO:0000256" key="9">
    <source>
        <dbReference type="HAMAP-Rule" id="MF_00210"/>
    </source>
</evidence>
<keyword evidence="4 9" id="KW-0963">Cytoplasm</keyword>
<feature type="domain" description="Enolpyruvate transferase" evidence="10">
    <location>
        <begin position="11"/>
        <end position="427"/>
    </location>
</feature>
<dbReference type="PIRSF" id="PIRSF000505">
    <property type="entry name" value="EPSPS"/>
    <property type="match status" value="1"/>
</dbReference>
<keyword evidence="5 9" id="KW-0028">Amino-acid biosynthesis</keyword>
<comment type="catalytic activity">
    <reaction evidence="8">
        <text>3-phosphoshikimate + phosphoenolpyruvate = 5-O-(1-carboxyvinyl)-3-phosphoshikimate + phosphate</text>
        <dbReference type="Rhea" id="RHEA:21256"/>
        <dbReference type="ChEBI" id="CHEBI:43474"/>
        <dbReference type="ChEBI" id="CHEBI:57701"/>
        <dbReference type="ChEBI" id="CHEBI:58702"/>
        <dbReference type="ChEBI" id="CHEBI:145989"/>
        <dbReference type="EC" id="2.5.1.19"/>
    </reaction>
    <physiologicalReaction direction="left-to-right" evidence="8">
        <dbReference type="Rhea" id="RHEA:21257"/>
    </physiologicalReaction>
</comment>
<evidence type="ECO:0000256" key="3">
    <source>
        <dbReference type="ARBA" id="ARBA00009948"/>
    </source>
</evidence>
<feature type="binding site" evidence="9">
    <location>
        <position position="319"/>
    </location>
    <ligand>
        <name>3-phosphoshikimate</name>
        <dbReference type="ChEBI" id="CHEBI:145989"/>
    </ligand>
</feature>
<feature type="binding site" evidence="9">
    <location>
        <position position="125"/>
    </location>
    <ligand>
        <name>phosphoenolpyruvate</name>
        <dbReference type="ChEBI" id="CHEBI:58702"/>
    </ligand>
</feature>
<comment type="caution">
    <text evidence="9">Lacks conserved residue(s) required for the propagation of feature annotation.</text>
</comment>
<evidence type="ECO:0000256" key="8">
    <source>
        <dbReference type="ARBA" id="ARBA00044633"/>
    </source>
</evidence>
<comment type="caution">
    <text evidence="11">The sequence shown here is derived from an EMBL/GenBank/DDBJ whole genome shotgun (WGS) entry which is preliminary data.</text>
</comment>
<comment type="pathway">
    <text evidence="2 9">Metabolic intermediate biosynthesis; chorismate biosynthesis; chorismate from D-erythrose 4-phosphate and phosphoenolpyruvate: step 6/7.</text>
</comment>
<feature type="binding site" evidence="9">
    <location>
        <position position="23"/>
    </location>
    <ligand>
        <name>phosphoenolpyruvate</name>
        <dbReference type="ChEBI" id="CHEBI:58702"/>
    </ligand>
</feature>
<reference evidence="11" key="1">
    <citation type="submission" date="2017-02" db="EMBL/GenBank/DDBJ databases">
        <title>Delving into the versatile metabolic prowess of the omnipresent phylum Bacteroidetes.</title>
        <authorList>
            <person name="Nobu M.K."/>
            <person name="Mei R."/>
            <person name="Narihiro T."/>
            <person name="Kuroda K."/>
            <person name="Liu W.-T."/>
        </authorList>
    </citation>
    <scope>NUCLEOTIDE SEQUENCE</scope>
    <source>
        <strain evidence="11">ADurb.Bin276</strain>
    </source>
</reference>
<dbReference type="EMBL" id="MWBQ01000021">
    <property type="protein sequence ID" value="OQA61251.1"/>
    <property type="molecule type" value="Genomic_DNA"/>
</dbReference>
<feature type="binding site" evidence="9">
    <location>
        <position position="28"/>
    </location>
    <ligand>
        <name>3-phosphoshikimate</name>
        <dbReference type="ChEBI" id="CHEBI:145989"/>
    </ligand>
</feature>
<gene>
    <name evidence="11" type="primary">aroA1</name>
    <name evidence="9" type="synonym">aroA</name>
    <name evidence="11" type="ORF">BWY41_00202</name>
</gene>
<dbReference type="HAMAP" id="MF_00210">
    <property type="entry name" value="EPSP_synth"/>
    <property type="match status" value="1"/>
</dbReference>
<evidence type="ECO:0000259" key="10">
    <source>
        <dbReference type="Pfam" id="PF00275"/>
    </source>
</evidence>
<dbReference type="Pfam" id="PF00275">
    <property type="entry name" value="EPSP_synthase"/>
    <property type="match status" value="1"/>
</dbReference>
<feature type="binding site" evidence="9">
    <location>
        <position position="346"/>
    </location>
    <ligand>
        <name>3-phosphoshikimate</name>
        <dbReference type="ChEBI" id="CHEBI:145989"/>
    </ligand>
</feature>
<comment type="similarity">
    <text evidence="3 9">Belongs to the EPSP synthase family.</text>
</comment>
<dbReference type="GO" id="GO:0005737">
    <property type="term" value="C:cytoplasm"/>
    <property type="evidence" value="ECO:0007669"/>
    <property type="project" value="UniProtKB-SubCell"/>
</dbReference>
<dbReference type="PANTHER" id="PTHR21090">
    <property type="entry name" value="AROM/DEHYDROQUINATE SYNTHASE"/>
    <property type="match status" value="1"/>
</dbReference>
<dbReference type="EC" id="2.5.1.19" evidence="9"/>
<evidence type="ECO:0000256" key="2">
    <source>
        <dbReference type="ARBA" id="ARBA00004811"/>
    </source>
</evidence>
<protein>
    <recommendedName>
        <fullName evidence="9">3-phosphoshikimate 1-carboxyvinyltransferase</fullName>
        <ecNumber evidence="9">2.5.1.19</ecNumber>
    </recommendedName>
    <alternativeName>
        <fullName evidence="9">5-enolpyruvylshikimate-3-phosphate synthase</fullName>
        <shortName evidence="9">EPSP synthase</shortName>
        <shortName evidence="9">EPSPS</shortName>
    </alternativeName>
</protein>
<dbReference type="InterPro" id="IPR001986">
    <property type="entry name" value="Enolpyruvate_Tfrase_dom"/>
</dbReference>
<feature type="binding site" evidence="9">
    <location>
        <position position="24"/>
    </location>
    <ligand>
        <name>3-phosphoshikimate</name>
        <dbReference type="ChEBI" id="CHEBI:145989"/>
    </ligand>
</feature>
<dbReference type="FunFam" id="3.65.10.10:FF:000006">
    <property type="entry name" value="3-phosphoshikimate 1-carboxyvinyltransferase"/>
    <property type="match status" value="1"/>
</dbReference>
<dbReference type="PANTHER" id="PTHR21090:SF5">
    <property type="entry name" value="PENTAFUNCTIONAL AROM POLYPEPTIDE"/>
    <property type="match status" value="1"/>
</dbReference>
<dbReference type="PROSITE" id="PS00104">
    <property type="entry name" value="EPSP_SYNTHASE_1"/>
    <property type="match status" value="1"/>
</dbReference>
<dbReference type="AlphaFoldDB" id="A0A1V5T4B7"/>
<feature type="active site" description="Proton acceptor" evidence="9">
    <location>
        <position position="319"/>
    </location>
</feature>
<dbReference type="UniPathway" id="UPA00053">
    <property type="reaction ID" value="UER00089"/>
</dbReference>
<comment type="function">
    <text evidence="1 9">Catalyzes the transfer of the enolpyruvyl moiety of phosphoenolpyruvate (PEP) to the 5-hydroxyl of shikimate-3-phosphate (S3P) to produce enolpyruvyl shikimate-3-phosphate and inorganic phosphate.</text>
</comment>